<dbReference type="Proteomes" id="UP001501584">
    <property type="component" value="Unassembled WGS sequence"/>
</dbReference>
<feature type="region of interest" description="Disordered" evidence="1">
    <location>
        <begin position="287"/>
        <end position="306"/>
    </location>
</feature>
<keyword evidence="2" id="KW-0812">Transmembrane</keyword>
<proteinExistence type="predicted"/>
<evidence type="ECO:0000256" key="2">
    <source>
        <dbReference type="SAM" id="Phobius"/>
    </source>
</evidence>
<accession>A0ABP5T368</accession>
<sequence>MKTAWFASPSPTAESARHAYRPGMATVASLSQPVLDVACGQSAASQLSVHNTGKIVESYRFEVLGAPAAWAVVEPQELSIYPGRDQAVQIVFAPPRLPSVPAGPVPYAVRVLPTEQPGTAVVVEGELRVEPFYETTAELIPRTSTGRRRGRHEVAVDNRGNVPIEVGLSGADPDGNLAVTPEPERLVVPPGQAMFSKLKVRARKRRWRGGPVTHPFQAVAQGDGTEPHVMDGSLVQRPFFPKSTGRWLAAILALIALLIAAWMFLLKPAVETAATEAVSDDLEALGEQASAAEEDAEEAAAQGESAEELAEEVLEELEGTTLEPAPPAPVETAATIRLDVTANAGATATDDHEPAEGTMFAMTDLILENPQGDTGLLEVLIDGDVQYRLSLANFRDLDYHFVTPVEVPEGKEITLRVVCETPGPRLPGASSDACRPAAVLNGLTIELPEEEE</sequence>
<feature type="transmembrane region" description="Helical" evidence="2">
    <location>
        <begin position="247"/>
        <end position="265"/>
    </location>
</feature>
<dbReference type="EMBL" id="BAAASX010000007">
    <property type="protein sequence ID" value="GAA2342426.1"/>
    <property type="molecule type" value="Genomic_DNA"/>
</dbReference>
<keyword evidence="4" id="KW-1185">Reference proteome</keyword>
<evidence type="ECO:0008006" key="5">
    <source>
        <dbReference type="Google" id="ProtNLM"/>
    </source>
</evidence>
<reference evidence="4" key="1">
    <citation type="journal article" date="2019" name="Int. J. Syst. Evol. Microbiol.">
        <title>The Global Catalogue of Microorganisms (GCM) 10K type strain sequencing project: providing services to taxonomists for standard genome sequencing and annotation.</title>
        <authorList>
            <consortium name="The Broad Institute Genomics Platform"/>
            <consortium name="The Broad Institute Genome Sequencing Center for Infectious Disease"/>
            <person name="Wu L."/>
            <person name="Ma J."/>
        </authorList>
    </citation>
    <scope>NUCLEOTIDE SEQUENCE [LARGE SCALE GENOMIC DNA]</scope>
    <source>
        <strain evidence="4">JCM 6238</strain>
    </source>
</reference>
<organism evidence="3 4">
    <name type="scientific">Glycomyces rutgersensis</name>
    <dbReference type="NCBI Taxonomy" id="58115"/>
    <lineage>
        <taxon>Bacteria</taxon>
        <taxon>Bacillati</taxon>
        <taxon>Actinomycetota</taxon>
        <taxon>Actinomycetes</taxon>
        <taxon>Glycomycetales</taxon>
        <taxon>Glycomycetaceae</taxon>
        <taxon>Glycomyces</taxon>
    </lineage>
</organism>
<evidence type="ECO:0000313" key="4">
    <source>
        <dbReference type="Proteomes" id="UP001501584"/>
    </source>
</evidence>
<evidence type="ECO:0000256" key="1">
    <source>
        <dbReference type="SAM" id="MobiDB-lite"/>
    </source>
</evidence>
<gene>
    <name evidence="3" type="ORF">GCM10010403_39300</name>
</gene>
<protein>
    <recommendedName>
        <fullName evidence="5">Hydrolytic protein</fullName>
    </recommendedName>
</protein>
<keyword evidence="2" id="KW-1133">Transmembrane helix</keyword>
<keyword evidence="2" id="KW-0472">Membrane</keyword>
<evidence type="ECO:0000313" key="3">
    <source>
        <dbReference type="EMBL" id="GAA2342426.1"/>
    </source>
</evidence>
<name>A0ABP5T368_9ACTN</name>
<comment type="caution">
    <text evidence="3">The sequence shown here is derived from an EMBL/GenBank/DDBJ whole genome shotgun (WGS) entry which is preliminary data.</text>
</comment>